<dbReference type="InterPro" id="IPR008930">
    <property type="entry name" value="Terpenoid_cyclase/PrenylTrfase"/>
</dbReference>
<comment type="caution">
    <text evidence="2">The sequence shown here is derived from an EMBL/GenBank/DDBJ whole genome shotgun (WGS) entry which is preliminary data.</text>
</comment>
<dbReference type="PANTHER" id="PTHR31739:SF25">
    <property type="entry name" value="(E,E)-GERANYLLINALOOL SYNTHASE"/>
    <property type="match status" value="1"/>
</dbReference>
<reference evidence="3" key="1">
    <citation type="submission" date="2018-05" db="EMBL/GenBank/DDBJ databases">
        <title>Micromonospora globispora sp. nov. and Micromonospora rugosa sp. nov., isolated from marine sediment.</title>
        <authorList>
            <person name="Carro L."/>
            <person name="Aysel V."/>
            <person name="Cetin D."/>
            <person name="Igual J.M."/>
            <person name="Klenk H.-P."/>
            <person name="Trujillo M.E."/>
            <person name="Sahin N."/>
        </authorList>
    </citation>
    <scope>NUCLEOTIDE SEQUENCE [LARGE SCALE GENOMIC DNA]</scope>
    <source>
        <strain evidence="3">S2904</strain>
    </source>
</reference>
<keyword evidence="3" id="KW-1185">Reference proteome</keyword>
<dbReference type="GO" id="GO:0016102">
    <property type="term" value="P:diterpenoid biosynthetic process"/>
    <property type="evidence" value="ECO:0007669"/>
    <property type="project" value="TreeGrafter"/>
</dbReference>
<dbReference type="GO" id="GO:0010333">
    <property type="term" value="F:terpene synthase activity"/>
    <property type="evidence" value="ECO:0007669"/>
    <property type="project" value="InterPro"/>
</dbReference>
<dbReference type="GO" id="GO:0016740">
    <property type="term" value="F:transferase activity"/>
    <property type="evidence" value="ECO:0007669"/>
    <property type="project" value="UniProtKB-KW"/>
</dbReference>
<dbReference type="InterPro" id="IPR050148">
    <property type="entry name" value="Terpene_synthase-like"/>
</dbReference>
<feature type="domain" description="Squalene cyclase C-terminal" evidence="1">
    <location>
        <begin position="359"/>
        <end position="460"/>
    </location>
</feature>
<dbReference type="RefSeq" id="WP_109947580.1">
    <property type="nucleotide sequence ID" value="NZ_QGSV01000363.1"/>
</dbReference>
<keyword evidence="2" id="KW-0808">Transferase</keyword>
<dbReference type="PANTHER" id="PTHR31739">
    <property type="entry name" value="ENT-COPALYL DIPHOSPHATE SYNTHASE, CHLOROPLASTIC"/>
    <property type="match status" value="1"/>
</dbReference>
<name>A0A317JWW2_9ACTN</name>
<dbReference type="EMBL" id="QGSV01000363">
    <property type="protein sequence ID" value="PWU44022.1"/>
    <property type="molecule type" value="Genomic_DNA"/>
</dbReference>
<dbReference type="Gene3D" id="1.50.10.160">
    <property type="match status" value="1"/>
</dbReference>
<dbReference type="Gene3D" id="1.50.10.20">
    <property type="match status" value="1"/>
</dbReference>
<proteinExistence type="predicted"/>
<gene>
    <name evidence="2" type="ORF">DLJ46_28225</name>
</gene>
<evidence type="ECO:0000259" key="1">
    <source>
        <dbReference type="Pfam" id="PF13243"/>
    </source>
</evidence>
<evidence type="ECO:0000313" key="2">
    <source>
        <dbReference type="EMBL" id="PWU44022.1"/>
    </source>
</evidence>
<dbReference type="SUPFAM" id="SSF48239">
    <property type="entry name" value="Terpenoid cyclases/Protein prenyltransferases"/>
    <property type="match status" value="1"/>
</dbReference>
<evidence type="ECO:0000313" key="3">
    <source>
        <dbReference type="Proteomes" id="UP000245683"/>
    </source>
</evidence>
<dbReference type="OrthoDB" id="9758578at2"/>
<protein>
    <submittedName>
        <fullName evidence="2">Prenyltransferase</fullName>
    </submittedName>
</protein>
<dbReference type="InterPro" id="IPR032696">
    <property type="entry name" value="SQ_cyclase_C"/>
</dbReference>
<sequence length="535" mass="55224">MTASPVVRDAVGNGAGVTAAVPGNAPIGPLVAARALVAAMTDRPTGSVSPSVYETARLVSDAPWLTGHAERLRYLLAAQRPDGAWGAPGTYALVPTVSAVEALLRSRRAEWPHPAEVGWAAVRGLAALRVQLLVADEPVPDMPGVDLIVPALLDRISALLAGDGESAEPAASMPLPMPRGMTRRRAEAVGALLAAGRPVPQKLWHAFEVLDESARAGAAVRPVSGAVGASPAATAAWLGDPGRPGADPAALGYLTWAAGEQDGPVPCTTPITVFERAWVLASLARVGAAGDVPGHVISELAAAVGPAGAATSPGLPTDADTTAVALYALARLGRPVPPDSLLAFDTGAHFCTWRGEDGTSVTTNAHVLEALGWQTRHAPAHPYAEAARRVAGWLVAAQLPDGSWTDRWHASAFYATASVAVSLAGYAPAAGPAIDRAIDWVLATQRTDGSWGRWGGTDEETAYALHVLLGTGRPVRPVVGAAVRRALAFLDDDRSSAATATPLWHDKDLYHPVLIVRAAVLSALQLARFAGHPAE</sequence>
<accession>A0A317JWW2</accession>
<dbReference type="Proteomes" id="UP000245683">
    <property type="component" value="Unassembled WGS sequence"/>
</dbReference>
<dbReference type="GO" id="GO:0000287">
    <property type="term" value="F:magnesium ion binding"/>
    <property type="evidence" value="ECO:0007669"/>
    <property type="project" value="TreeGrafter"/>
</dbReference>
<organism evidence="2 3">
    <name type="scientific">Micromonospora globispora</name>
    <dbReference type="NCBI Taxonomy" id="1450148"/>
    <lineage>
        <taxon>Bacteria</taxon>
        <taxon>Bacillati</taxon>
        <taxon>Actinomycetota</taxon>
        <taxon>Actinomycetes</taxon>
        <taxon>Micromonosporales</taxon>
        <taxon>Micromonosporaceae</taxon>
        <taxon>Micromonospora</taxon>
    </lineage>
</organism>
<dbReference type="AlphaFoldDB" id="A0A317JWW2"/>
<dbReference type="Pfam" id="PF13243">
    <property type="entry name" value="SQHop_cyclase_C"/>
    <property type="match status" value="1"/>
</dbReference>